<comment type="caution">
    <text evidence="3">The sequence shown here is derived from an EMBL/GenBank/DDBJ whole genome shotgun (WGS) entry which is preliminary data.</text>
</comment>
<feature type="region of interest" description="Disordered" evidence="1">
    <location>
        <begin position="457"/>
        <end position="479"/>
    </location>
</feature>
<evidence type="ECO:0008006" key="5">
    <source>
        <dbReference type="Google" id="ProtNLM"/>
    </source>
</evidence>
<feature type="compositionally biased region" description="Basic and acidic residues" evidence="1">
    <location>
        <begin position="302"/>
        <end position="321"/>
    </location>
</feature>
<dbReference type="AlphaFoldDB" id="G5ERB2"/>
<feature type="compositionally biased region" description="Polar residues" evidence="1">
    <location>
        <begin position="457"/>
        <end position="478"/>
    </location>
</feature>
<evidence type="ECO:0000313" key="4">
    <source>
        <dbReference type="Proteomes" id="UP000004897"/>
    </source>
</evidence>
<keyword evidence="2" id="KW-0812">Transmembrane</keyword>
<dbReference type="PATRIC" id="fig|563033.4.peg.808"/>
<feature type="transmembrane region" description="Helical" evidence="2">
    <location>
        <begin position="607"/>
        <end position="629"/>
    </location>
</feature>
<dbReference type="HOGENOM" id="CLU_450457_0_0_11"/>
<keyword evidence="2" id="KW-1133">Transmembrane helix</keyword>
<dbReference type="EMBL" id="ACSB01000006">
    <property type="protein sequence ID" value="EHB88510.1"/>
    <property type="molecule type" value="Genomic_DNA"/>
</dbReference>
<feature type="compositionally biased region" description="Polar residues" evidence="1">
    <location>
        <begin position="8"/>
        <end position="17"/>
    </location>
</feature>
<feature type="region of interest" description="Disordered" evidence="1">
    <location>
        <begin position="211"/>
        <end position="267"/>
    </location>
</feature>
<feature type="compositionally biased region" description="Low complexity" evidence="1">
    <location>
        <begin position="283"/>
        <end position="292"/>
    </location>
</feature>
<evidence type="ECO:0000256" key="1">
    <source>
        <dbReference type="SAM" id="MobiDB-lite"/>
    </source>
</evidence>
<proteinExistence type="predicted"/>
<feature type="compositionally biased region" description="Low complexity" evidence="1">
    <location>
        <begin position="253"/>
        <end position="262"/>
    </location>
</feature>
<name>G5ERB2_9MICC</name>
<feature type="region of interest" description="Disordered" evidence="1">
    <location>
        <begin position="283"/>
        <end position="321"/>
    </location>
</feature>
<organism evidence="3 4">
    <name type="scientific">Rothia mucilaginosa M508</name>
    <dbReference type="NCBI Taxonomy" id="563033"/>
    <lineage>
        <taxon>Bacteria</taxon>
        <taxon>Bacillati</taxon>
        <taxon>Actinomycetota</taxon>
        <taxon>Actinomycetes</taxon>
        <taxon>Micrococcales</taxon>
        <taxon>Micrococcaceae</taxon>
        <taxon>Rothia</taxon>
    </lineage>
</organism>
<keyword evidence="2" id="KW-0472">Membrane</keyword>
<accession>G5ERB2</accession>
<dbReference type="Proteomes" id="UP000004897">
    <property type="component" value="Unassembled WGS sequence"/>
</dbReference>
<reference evidence="3 4" key="1">
    <citation type="submission" date="2011-08" db="EMBL/GenBank/DDBJ databases">
        <title>The Genome Sequence of Rothia mucilaginosa M508.</title>
        <authorList>
            <consortium name="The Broad Institute Genome Sequencing Platform"/>
            <consortium name="The Broad Institute Genome Sequencing Center for Infectious Disease"/>
            <person name="Earl A."/>
            <person name="Ward D."/>
            <person name="Feldgarden M."/>
            <person name="Gevers D."/>
            <person name="Sibley C.D."/>
            <person name="Field T.R."/>
            <person name="Grinwis M."/>
            <person name="Eshaghurshan C.S."/>
            <person name="Surette M.G."/>
            <person name="Young S.K."/>
            <person name="Zeng Q."/>
            <person name="Gargeya S."/>
            <person name="Fitzgerald M."/>
            <person name="Haas B."/>
            <person name="Abouelleil A."/>
            <person name="Alvarado L."/>
            <person name="Arachchi H.M."/>
            <person name="Berlin A."/>
            <person name="Brown A."/>
            <person name="Chapman S.B."/>
            <person name="Chen Z."/>
            <person name="Dunbar C."/>
            <person name="Freedman E."/>
            <person name="Gearin G."/>
            <person name="Gellesch M."/>
            <person name="Goldberg J."/>
            <person name="Griggs A."/>
            <person name="Gujja S."/>
            <person name="Heiman D."/>
            <person name="Howarth C."/>
            <person name="Larson L."/>
            <person name="Lui A."/>
            <person name="MacDonald P.J.P."/>
            <person name="Montmayeur A."/>
            <person name="Murphy C."/>
            <person name="Neiman D."/>
            <person name="Pearson M."/>
            <person name="Priest M."/>
            <person name="Roberts A."/>
            <person name="Saif S."/>
            <person name="Shea T."/>
            <person name="Shenoy N."/>
            <person name="Sisk P."/>
            <person name="Stolte C."/>
            <person name="Sykes S."/>
            <person name="Wortman J."/>
            <person name="Nusbaum C."/>
            <person name="Birren B."/>
        </authorList>
    </citation>
    <scope>NUCLEOTIDE SEQUENCE [LARGE SCALE GENOMIC DNA]</scope>
    <source>
        <strain evidence="3 4">M508</strain>
    </source>
</reference>
<evidence type="ECO:0000313" key="3">
    <source>
        <dbReference type="EMBL" id="EHB88510.1"/>
    </source>
</evidence>
<sequence>MKRLRSPISENRYSAPTSDLWAQESHDDSSHSLTKIGDHVFHAANCSRRGASSVCRPRFGRSVAPATLAPATFASAAHAQTQQTPKPELPIAVAADVVSHDITLDLVAQSNDYTLLSLTGVTSLGNLRVRLVAISVDDGIVAAMTVPASQMTASLNDEGALEVSIHQRLNVEQPYMVEVQNLNTKDAISVEFMPEQGATVDEILASRQNIFFPDTPGVPRANRVEANPTPEVSLSPSASPSAAKDSPRPTVAPAPSEAPSASQKVSARPSVSASASASVSASASASASVSSSTDDAAPTEVTEDRLLVHSRSDRAPAETREATLEISTAELRGSDELQPISVRARNVAESGLGYDVMVFEMPADGGAVGSPLATTHVSPQQVTDASFSADLKVPGTSLNAGKRYRVVVVGGNSTEELQLMATSAFGVSVIQRAVPVDSAPKPTNTVVHPQVPMISDANQRVSPSAPSGRVSTVDSSGASADAQDLVTDSVAKIPSVDSALGYIVQAQQSARAITAQARSSVAETAVVPSTMIMSGYATLLPGRTVVNLLGYQSSESETVTVASPQENAGAAGSGSFYTRSSKSRGDSAGSKLEASAQDNGPLPEGTLPLSIALLGSVAFVGTAVAVNVYRRRLEGAEELGAE</sequence>
<evidence type="ECO:0000256" key="2">
    <source>
        <dbReference type="SAM" id="Phobius"/>
    </source>
</evidence>
<protein>
    <recommendedName>
        <fullName evidence="5">Propanediol dehydratase</fullName>
    </recommendedName>
</protein>
<feature type="region of interest" description="Disordered" evidence="1">
    <location>
        <begin position="1"/>
        <end position="26"/>
    </location>
</feature>
<feature type="region of interest" description="Disordered" evidence="1">
    <location>
        <begin position="558"/>
        <end position="601"/>
    </location>
</feature>
<gene>
    <name evidence="3" type="ORF">HMPREF0737_00822</name>
</gene>
<feature type="compositionally biased region" description="Low complexity" evidence="1">
    <location>
        <begin position="233"/>
        <end position="244"/>
    </location>
</feature>